<dbReference type="SUPFAM" id="SSF50494">
    <property type="entry name" value="Trypsin-like serine proteases"/>
    <property type="match status" value="1"/>
</dbReference>
<dbReference type="RefSeq" id="WP_037925170.1">
    <property type="nucleotide sequence ID" value="NZ_CP054599.1"/>
</dbReference>
<feature type="signal peptide" evidence="1">
    <location>
        <begin position="1"/>
        <end position="20"/>
    </location>
</feature>
<sequence>MKQLFPTVLFLLCPLGFAWASGTDDLVRALQAQTQQPDSPDTMVEADDAKGQTRRAGVGFYVNETDFVTAQNTLDHCGDAGLRLPDGTPVEVVAQDADAGLAVLTSTRHSAHWLTISDDSIGDTGKITVLGVTKDGWKDAEAKRSEVRLLGQIEATGQMIAQIPAKKRNIGAPVLDAQDHVIGLVAGPLTLQGATEAQAKGLRKLAAVVGTAGLPAFLDSADISFREPASGLDATENDPAQALTGVMCR</sequence>
<dbReference type="GeneID" id="68871082"/>
<dbReference type="OrthoDB" id="9874808at2"/>
<dbReference type="EMBL" id="JAMD01000004">
    <property type="protein sequence ID" value="KEJ96101.1"/>
    <property type="molecule type" value="Genomic_DNA"/>
</dbReference>
<proteinExistence type="predicted"/>
<dbReference type="AlphaFoldDB" id="A0A073J350"/>
<name>A0A073J350_9RHOB</name>
<dbReference type="Proteomes" id="UP000027746">
    <property type="component" value="Unassembled WGS sequence"/>
</dbReference>
<organism evidence="2 3">
    <name type="scientific">Pseudosulfitobacter pseudonitzschiae</name>
    <dbReference type="NCBI Taxonomy" id="1402135"/>
    <lineage>
        <taxon>Bacteria</taxon>
        <taxon>Pseudomonadati</taxon>
        <taxon>Pseudomonadota</taxon>
        <taxon>Alphaproteobacteria</taxon>
        <taxon>Rhodobacterales</taxon>
        <taxon>Roseobacteraceae</taxon>
        <taxon>Pseudosulfitobacter</taxon>
    </lineage>
</organism>
<dbReference type="Pfam" id="PF13365">
    <property type="entry name" value="Trypsin_2"/>
    <property type="match status" value="1"/>
</dbReference>
<accession>A0A073J350</accession>
<evidence type="ECO:0000313" key="3">
    <source>
        <dbReference type="Proteomes" id="UP000027746"/>
    </source>
</evidence>
<evidence type="ECO:0008006" key="4">
    <source>
        <dbReference type="Google" id="ProtNLM"/>
    </source>
</evidence>
<protein>
    <recommendedName>
        <fullName evidence="4">Serine protease</fullName>
    </recommendedName>
</protein>
<gene>
    <name evidence="2" type="ORF">SUH3_17720</name>
</gene>
<keyword evidence="3" id="KW-1185">Reference proteome</keyword>
<comment type="caution">
    <text evidence="2">The sequence shown here is derived from an EMBL/GenBank/DDBJ whole genome shotgun (WGS) entry which is preliminary data.</text>
</comment>
<keyword evidence="1" id="KW-0732">Signal</keyword>
<feature type="chain" id="PRO_5001692080" description="Serine protease" evidence="1">
    <location>
        <begin position="21"/>
        <end position="249"/>
    </location>
</feature>
<evidence type="ECO:0000256" key="1">
    <source>
        <dbReference type="SAM" id="SignalP"/>
    </source>
</evidence>
<reference evidence="2 3" key="1">
    <citation type="submission" date="2014-01" db="EMBL/GenBank/DDBJ databases">
        <title>Sulfitobacter sp. H3 (MCCC 1A00686) Genome Sequencing.</title>
        <authorList>
            <person name="Lai Q."/>
            <person name="Hong Z."/>
        </authorList>
    </citation>
    <scope>NUCLEOTIDE SEQUENCE [LARGE SCALE GENOMIC DNA]</scope>
    <source>
        <strain evidence="2 3">H3</strain>
    </source>
</reference>
<dbReference type="InterPro" id="IPR009003">
    <property type="entry name" value="Peptidase_S1_PA"/>
</dbReference>
<evidence type="ECO:0000313" key="2">
    <source>
        <dbReference type="EMBL" id="KEJ96101.1"/>
    </source>
</evidence>